<accession>A0A0R1U430</accession>
<feature type="domain" description="N-acetyltransferase" evidence="3">
    <location>
        <begin position="3"/>
        <end position="158"/>
    </location>
</feature>
<gene>
    <name evidence="4" type="ORF">FC50_GL001103</name>
</gene>
<dbReference type="EMBL" id="AZFJ01000049">
    <property type="protein sequence ID" value="KRL85717.1"/>
    <property type="molecule type" value="Genomic_DNA"/>
</dbReference>
<organism evidence="4 5">
    <name type="scientific">Lacticaseibacillus pantheris DSM 15945 = JCM 12539 = NBRC 106106</name>
    <dbReference type="NCBI Taxonomy" id="1423783"/>
    <lineage>
        <taxon>Bacteria</taxon>
        <taxon>Bacillati</taxon>
        <taxon>Bacillota</taxon>
        <taxon>Bacilli</taxon>
        <taxon>Lactobacillales</taxon>
        <taxon>Lactobacillaceae</taxon>
        <taxon>Lacticaseibacillus</taxon>
    </lineage>
</organism>
<evidence type="ECO:0000256" key="1">
    <source>
        <dbReference type="ARBA" id="ARBA00022679"/>
    </source>
</evidence>
<dbReference type="PROSITE" id="PS51186">
    <property type="entry name" value="GNAT"/>
    <property type="match status" value="1"/>
</dbReference>
<keyword evidence="1" id="KW-0808">Transferase</keyword>
<sequence length="158" mass="17666">MDVQLQPMNAHEYQQWLDTSVQEYIAEKVHAGTWTAEEAPALAQASYAELLPQGLATPSELLWTVTDAGQPVGSLWVHWDQDKRTFFVYDIVIDAAMRNQGYGQATLTALDAEARQRRVRSIGLHVFGDNQRAQHVYAKMGFVVTDINMSKVVGDADD</sequence>
<evidence type="ECO:0000313" key="5">
    <source>
        <dbReference type="Proteomes" id="UP000051922"/>
    </source>
</evidence>
<dbReference type="Proteomes" id="UP000051922">
    <property type="component" value="Unassembled WGS sequence"/>
</dbReference>
<dbReference type="Pfam" id="PF00583">
    <property type="entry name" value="Acetyltransf_1"/>
    <property type="match status" value="1"/>
</dbReference>
<dbReference type="InterPro" id="IPR050832">
    <property type="entry name" value="Bact_Acetyltransf"/>
</dbReference>
<dbReference type="RefSeq" id="WP_054651468.1">
    <property type="nucleotide sequence ID" value="NZ_AZFJ01000049.1"/>
</dbReference>
<name>A0A0R1U430_9LACO</name>
<dbReference type="CDD" id="cd04301">
    <property type="entry name" value="NAT_SF"/>
    <property type="match status" value="1"/>
</dbReference>
<keyword evidence="2" id="KW-0012">Acyltransferase</keyword>
<protein>
    <recommendedName>
        <fullName evidence="3">N-acetyltransferase domain-containing protein</fullName>
    </recommendedName>
</protein>
<evidence type="ECO:0000259" key="3">
    <source>
        <dbReference type="PROSITE" id="PS51186"/>
    </source>
</evidence>
<dbReference type="PATRIC" id="fig|1423783.4.peg.1143"/>
<dbReference type="InterPro" id="IPR000182">
    <property type="entry name" value="GNAT_dom"/>
</dbReference>
<dbReference type="InterPro" id="IPR016181">
    <property type="entry name" value="Acyl_CoA_acyltransferase"/>
</dbReference>
<dbReference type="STRING" id="1423783.FC50_GL001103"/>
<reference evidence="4 5" key="1">
    <citation type="journal article" date="2015" name="Genome Announc.">
        <title>Expanding the biotechnology potential of lactobacilli through comparative genomics of 213 strains and associated genera.</title>
        <authorList>
            <person name="Sun Z."/>
            <person name="Harris H.M."/>
            <person name="McCann A."/>
            <person name="Guo C."/>
            <person name="Argimon S."/>
            <person name="Zhang W."/>
            <person name="Yang X."/>
            <person name="Jeffery I.B."/>
            <person name="Cooney J.C."/>
            <person name="Kagawa T.F."/>
            <person name="Liu W."/>
            <person name="Song Y."/>
            <person name="Salvetti E."/>
            <person name="Wrobel A."/>
            <person name="Rasinkangas P."/>
            <person name="Parkhill J."/>
            <person name="Rea M.C."/>
            <person name="O'Sullivan O."/>
            <person name="Ritari J."/>
            <person name="Douillard F.P."/>
            <person name="Paul Ross R."/>
            <person name="Yang R."/>
            <person name="Briner A.E."/>
            <person name="Felis G.E."/>
            <person name="de Vos W.M."/>
            <person name="Barrangou R."/>
            <person name="Klaenhammer T.R."/>
            <person name="Caufield P.W."/>
            <person name="Cui Y."/>
            <person name="Zhang H."/>
            <person name="O'Toole P.W."/>
        </authorList>
    </citation>
    <scope>NUCLEOTIDE SEQUENCE [LARGE SCALE GENOMIC DNA]</scope>
    <source>
        <strain evidence="4 5">DSM 15945</strain>
    </source>
</reference>
<keyword evidence="5" id="KW-1185">Reference proteome</keyword>
<evidence type="ECO:0000256" key="2">
    <source>
        <dbReference type="ARBA" id="ARBA00023315"/>
    </source>
</evidence>
<comment type="caution">
    <text evidence="4">The sequence shown here is derived from an EMBL/GenBank/DDBJ whole genome shotgun (WGS) entry which is preliminary data.</text>
</comment>
<evidence type="ECO:0000313" key="4">
    <source>
        <dbReference type="EMBL" id="KRL85717.1"/>
    </source>
</evidence>
<proteinExistence type="predicted"/>
<dbReference type="PANTHER" id="PTHR43877:SF2">
    <property type="entry name" value="AMINOALKYLPHOSPHONATE N-ACETYLTRANSFERASE-RELATED"/>
    <property type="match status" value="1"/>
</dbReference>
<dbReference type="GO" id="GO:0016747">
    <property type="term" value="F:acyltransferase activity, transferring groups other than amino-acyl groups"/>
    <property type="evidence" value="ECO:0007669"/>
    <property type="project" value="InterPro"/>
</dbReference>
<dbReference type="AlphaFoldDB" id="A0A0R1U430"/>
<dbReference type="SUPFAM" id="SSF55729">
    <property type="entry name" value="Acyl-CoA N-acyltransferases (Nat)"/>
    <property type="match status" value="1"/>
</dbReference>
<dbReference type="Gene3D" id="3.40.630.30">
    <property type="match status" value="1"/>
</dbReference>
<dbReference type="PANTHER" id="PTHR43877">
    <property type="entry name" value="AMINOALKYLPHOSPHONATE N-ACETYLTRANSFERASE-RELATED-RELATED"/>
    <property type="match status" value="1"/>
</dbReference>
<dbReference type="OrthoDB" id="65897at2"/>